<sequence length="67" mass="7562">MALRYGHNVDSHVQDEYTASYQEQIMEAEAEFFPAAMLGELPPLHFIARLSGGRTLKGRFPILLTQP</sequence>
<name>A0A011N3D9_9PROT</name>
<protein>
    <submittedName>
        <fullName evidence="1">Conjugative coupling factor TraD, SXT/TOL subfamily</fullName>
    </submittedName>
</protein>
<comment type="caution">
    <text evidence="1">The sequence shown here is derived from an EMBL/GenBank/DDBJ whole genome shotgun (WGS) entry which is preliminary data.</text>
</comment>
<gene>
    <name evidence="1" type="ORF">AW10_04082</name>
</gene>
<dbReference type="EMBL" id="JEMX01000131">
    <property type="protein sequence ID" value="EXI77023.1"/>
    <property type="molecule type" value="Genomic_DNA"/>
</dbReference>
<dbReference type="AlphaFoldDB" id="A0A011N3D9"/>
<dbReference type="Proteomes" id="UP000021816">
    <property type="component" value="Unassembled WGS sequence"/>
</dbReference>
<evidence type="ECO:0000313" key="1">
    <source>
        <dbReference type="EMBL" id="EXI77023.1"/>
    </source>
</evidence>
<proteinExistence type="predicted"/>
<evidence type="ECO:0000313" key="2">
    <source>
        <dbReference type="Proteomes" id="UP000021816"/>
    </source>
</evidence>
<reference evidence="1 2" key="1">
    <citation type="submission" date="2014-02" db="EMBL/GenBank/DDBJ databases">
        <title>Expanding our view of genomic diversity in Candidatus Accumulibacter clades.</title>
        <authorList>
            <person name="Skennerton C.T."/>
            <person name="Barr J.J."/>
            <person name="Slater F.R."/>
            <person name="Bond P.L."/>
            <person name="Tyson G.W."/>
        </authorList>
    </citation>
    <scope>NUCLEOTIDE SEQUENCE [LARGE SCALE GENOMIC DNA]</scope>
    <source>
        <strain evidence="2">BA-92</strain>
    </source>
</reference>
<organism evidence="1 2">
    <name type="scientific">Candidatus Accumulibacter appositus</name>
    <dbReference type="NCBI Taxonomy" id="1454003"/>
    <lineage>
        <taxon>Bacteria</taxon>
        <taxon>Pseudomonadati</taxon>
        <taxon>Pseudomonadota</taxon>
        <taxon>Betaproteobacteria</taxon>
        <taxon>Candidatus Accumulibacter</taxon>
    </lineage>
</organism>
<accession>A0A011N3D9</accession>
<dbReference type="PATRIC" id="fig|1454003.3.peg.4149"/>